<protein>
    <submittedName>
        <fullName evidence="6">Dehydrogenase</fullName>
    </submittedName>
</protein>
<keyword evidence="5" id="KW-0560">Oxidoreductase</keyword>
<reference evidence="7" key="1">
    <citation type="journal article" date="2019" name="Int. J. Syst. Evol. Microbiol.">
        <title>The Global Catalogue of Microorganisms (GCM) 10K type strain sequencing project: providing services to taxonomists for standard genome sequencing and annotation.</title>
        <authorList>
            <consortium name="The Broad Institute Genomics Platform"/>
            <consortium name="The Broad Institute Genome Sequencing Center for Infectious Disease"/>
            <person name="Wu L."/>
            <person name="Ma J."/>
        </authorList>
    </citation>
    <scope>NUCLEOTIDE SEQUENCE [LARGE SCALE GENOMIC DNA]</scope>
    <source>
        <strain evidence="7">KCTC 32998</strain>
    </source>
</reference>
<dbReference type="InterPro" id="IPR036291">
    <property type="entry name" value="NAD(P)-bd_dom_sf"/>
</dbReference>
<comment type="caution">
    <text evidence="6">The sequence shown here is derived from an EMBL/GenBank/DDBJ whole genome shotgun (WGS) entry which is preliminary data.</text>
</comment>
<dbReference type="InterPro" id="IPR011032">
    <property type="entry name" value="GroES-like_sf"/>
</dbReference>
<gene>
    <name evidence="6" type="ORF">GCM10009038_23310</name>
</gene>
<evidence type="ECO:0000313" key="6">
    <source>
        <dbReference type="EMBL" id="GHB23719.1"/>
    </source>
</evidence>
<name>A0ABQ3E1X0_9GAMM</name>
<evidence type="ECO:0000313" key="7">
    <source>
        <dbReference type="Proteomes" id="UP000646745"/>
    </source>
</evidence>
<dbReference type="Proteomes" id="UP000646745">
    <property type="component" value="Unassembled WGS sequence"/>
</dbReference>
<dbReference type="RefSeq" id="WP_189444888.1">
    <property type="nucleotide sequence ID" value="NZ_BMZI01000005.1"/>
</dbReference>
<evidence type="ECO:0000256" key="4">
    <source>
        <dbReference type="ARBA" id="ARBA00022833"/>
    </source>
</evidence>
<organism evidence="6 7">
    <name type="scientific">Salinicola rhizosphaerae</name>
    <dbReference type="NCBI Taxonomy" id="1443141"/>
    <lineage>
        <taxon>Bacteria</taxon>
        <taxon>Pseudomonadati</taxon>
        <taxon>Pseudomonadota</taxon>
        <taxon>Gammaproteobacteria</taxon>
        <taxon>Oceanospirillales</taxon>
        <taxon>Halomonadaceae</taxon>
        <taxon>Salinicola</taxon>
    </lineage>
</organism>
<accession>A0ABQ3E1X0</accession>
<comment type="similarity">
    <text evidence="2">Belongs to the zinc-containing alcohol dehydrogenase family.</text>
</comment>
<dbReference type="PANTHER" id="PTHR43350">
    <property type="entry name" value="NAD-DEPENDENT ALCOHOL DEHYDROGENASE"/>
    <property type="match status" value="1"/>
</dbReference>
<sequence>MTTPYAHAFWSLGDRRGEIRQAELDDAGDLMIRTCYSAISRGSETLVFSGLVPESEYDRMRAPFQRGDFPGPVKYGYSNVGVVEQGAHDWHGQAVYALYPHQTHYRIQAGDVIPIPENVPPQRAILAANMETALNATWDGSPGPGDRISVVGAGVVGSLVAWLCARIPGTQVQLIDIDDRKAFLGDAFGVQFCTPDRAEGERDLVFHASASEAGLATALSIAGFEARVVEMSWYGDREIRLPLGGAFHAKRLDLRSSQVGSVSPSHRPRWDHKRRLTLALSLLEHDCLDVLINSESHFRDLPETLERLCRGGDDTLCERIHYD</sequence>
<dbReference type="CDD" id="cd08255">
    <property type="entry name" value="2-desacetyl-2-hydroxyethyl_bacteriochlorophyllide_like"/>
    <property type="match status" value="1"/>
</dbReference>
<comment type="cofactor">
    <cofactor evidence="1">
        <name>Zn(2+)</name>
        <dbReference type="ChEBI" id="CHEBI:29105"/>
    </cofactor>
</comment>
<dbReference type="SUPFAM" id="SSF51735">
    <property type="entry name" value="NAD(P)-binding Rossmann-fold domains"/>
    <property type="match status" value="1"/>
</dbReference>
<keyword evidence="4" id="KW-0862">Zinc</keyword>
<dbReference type="PANTHER" id="PTHR43350:SF19">
    <property type="entry name" value="D-GULOSIDE 3-DEHYDROGENASE"/>
    <property type="match status" value="1"/>
</dbReference>
<evidence type="ECO:0000256" key="5">
    <source>
        <dbReference type="ARBA" id="ARBA00023002"/>
    </source>
</evidence>
<keyword evidence="7" id="KW-1185">Reference proteome</keyword>
<keyword evidence="3" id="KW-0479">Metal-binding</keyword>
<dbReference type="SUPFAM" id="SSF50129">
    <property type="entry name" value="GroES-like"/>
    <property type="match status" value="1"/>
</dbReference>
<evidence type="ECO:0000256" key="2">
    <source>
        <dbReference type="ARBA" id="ARBA00008072"/>
    </source>
</evidence>
<proteinExistence type="inferred from homology"/>
<evidence type="ECO:0000256" key="3">
    <source>
        <dbReference type="ARBA" id="ARBA00022723"/>
    </source>
</evidence>
<dbReference type="Gene3D" id="3.90.180.10">
    <property type="entry name" value="Medium-chain alcohol dehydrogenases, catalytic domain"/>
    <property type="match status" value="1"/>
</dbReference>
<evidence type="ECO:0000256" key="1">
    <source>
        <dbReference type="ARBA" id="ARBA00001947"/>
    </source>
</evidence>
<dbReference type="Gene3D" id="3.40.50.720">
    <property type="entry name" value="NAD(P)-binding Rossmann-like Domain"/>
    <property type="match status" value="1"/>
</dbReference>
<dbReference type="EMBL" id="BMZI01000005">
    <property type="protein sequence ID" value="GHB23719.1"/>
    <property type="molecule type" value="Genomic_DNA"/>
</dbReference>